<dbReference type="Pfam" id="PF00753">
    <property type="entry name" value="Lactamase_B"/>
    <property type="match status" value="1"/>
</dbReference>
<dbReference type="SUPFAM" id="SSF56281">
    <property type="entry name" value="Metallo-hydrolase/oxidoreductase"/>
    <property type="match status" value="1"/>
</dbReference>
<evidence type="ECO:0000313" key="2">
    <source>
        <dbReference type="EMBL" id="MFC7204090.1"/>
    </source>
</evidence>
<dbReference type="PANTHER" id="PTHR42951">
    <property type="entry name" value="METALLO-BETA-LACTAMASE DOMAIN-CONTAINING"/>
    <property type="match status" value="1"/>
</dbReference>
<comment type="caution">
    <text evidence="2">The sequence shown here is derived from an EMBL/GenBank/DDBJ whole genome shotgun (WGS) entry which is preliminary data.</text>
</comment>
<dbReference type="CDD" id="cd07721">
    <property type="entry name" value="yflN-like_MBL-fold"/>
    <property type="match status" value="1"/>
</dbReference>
<evidence type="ECO:0000313" key="3">
    <source>
        <dbReference type="Proteomes" id="UP001596481"/>
    </source>
</evidence>
<evidence type="ECO:0000259" key="1">
    <source>
        <dbReference type="SMART" id="SM00849"/>
    </source>
</evidence>
<dbReference type="Gene3D" id="3.60.15.10">
    <property type="entry name" value="Ribonuclease Z/Hydroxyacylglutathione hydrolase-like"/>
    <property type="match status" value="1"/>
</dbReference>
<feature type="domain" description="Metallo-beta-lactamase" evidence="1">
    <location>
        <begin position="15"/>
        <end position="205"/>
    </location>
</feature>
<dbReference type="Proteomes" id="UP001596481">
    <property type="component" value="Unassembled WGS sequence"/>
</dbReference>
<organism evidence="2 3">
    <name type="scientific">Haloferax namakaokahaiae</name>
    <dbReference type="NCBI Taxonomy" id="1748331"/>
    <lineage>
        <taxon>Archaea</taxon>
        <taxon>Methanobacteriati</taxon>
        <taxon>Methanobacteriota</taxon>
        <taxon>Stenosarchaea group</taxon>
        <taxon>Halobacteria</taxon>
        <taxon>Halobacteriales</taxon>
        <taxon>Haloferacaceae</taxon>
        <taxon>Haloferax</taxon>
    </lineage>
</organism>
<dbReference type="SMART" id="SM00849">
    <property type="entry name" value="Lactamase_B"/>
    <property type="match status" value="1"/>
</dbReference>
<proteinExistence type="predicted"/>
<dbReference type="InterPro" id="IPR050855">
    <property type="entry name" value="NDM-1-like"/>
</dbReference>
<accession>A0ABD5ZFN9</accession>
<dbReference type="PANTHER" id="PTHR42951:SF4">
    <property type="entry name" value="ACYL-COENZYME A THIOESTERASE MBLAC2"/>
    <property type="match status" value="1"/>
</dbReference>
<dbReference type="InterPro" id="IPR036866">
    <property type="entry name" value="RibonucZ/Hydroxyglut_hydro"/>
</dbReference>
<sequence>MSKLGEQVHRLRLRGVNAYLVDDDGELTLVDAGTPWDSGELRAGIIDAGYTVPDIDRVLLTHYDIDHVGSLSSLGLRDSVPIHLAEPDASYLSGRAKPPFSSRKGFLQRVGTRLIDTPRQPIETVEDGDQIGPFIAYRTPGHTLGHTAFVHEPFSVAFVGDLVREKRGQLVALPWVMAADAEMNDRSIREFVSKCPPIEVIAMGHGNPVEEYGYGELQELAEKV</sequence>
<dbReference type="InterPro" id="IPR001279">
    <property type="entry name" value="Metallo-B-lactamas"/>
</dbReference>
<protein>
    <submittedName>
        <fullName evidence="2">MBL fold metallo-hydrolase</fullName>
    </submittedName>
</protein>
<reference evidence="2 3" key="1">
    <citation type="journal article" date="2019" name="Int. J. Syst. Evol. Microbiol.">
        <title>The Global Catalogue of Microorganisms (GCM) 10K type strain sequencing project: providing services to taxonomists for standard genome sequencing and annotation.</title>
        <authorList>
            <consortium name="The Broad Institute Genomics Platform"/>
            <consortium name="The Broad Institute Genome Sequencing Center for Infectious Disease"/>
            <person name="Wu L."/>
            <person name="Ma J."/>
        </authorList>
    </citation>
    <scope>NUCLEOTIDE SEQUENCE [LARGE SCALE GENOMIC DNA]</scope>
    <source>
        <strain evidence="2 3">DSM 29988</strain>
    </source>
</reference>
<dbReference type="AlphaFoldDB" id="A0ABD5ZFN9"/>
<name>A0ABD5ZFN9_9EURY</name>
<dbReference type="EMBL" id="JBHTAA010000005">
    <property type="protein sequence ID" value="MFC7204090.1"/>
    <property type="molecule type" value="Genomic_DNA"/>
</dbReference>
<keyword evidence="3" id="KW-1185">Reference proteome</keyword>
<gene>
    <name evidence="2" type="ORF">ACFQJC_11235</name>
</gene>
<dbReference type="RefSeq" id="WP_390223498.1">
    <property type="nucleotide sequence ID" value="NZ_JBHTAA010000005.1"/>
</dbReference>